<dbReference type="InterPro" id="IPR003593">
    <property type="entry name" value="AAA+_ATPase"/>
</dbReference>
<keyword evidence="1" id="KW-0677">Repeat</keyword>
<dbReference type="SMART" id="SM00382">
    <property type="entry name" value="AAA"/>
    <property type="match status" value="2"/>
</dbReference>
<dbReference type="InterPro" id="IPR027417">
    <property type="entry name" value="P-loop_NTPase"/>
</dbReference>
<dbReference type="Pfam" id="PF00005">
    <property type="entry name" value="ABC_tran"/>
    <property type="match status" value="2"/>
</dbReference>
<reference evidence="5 6" key="1">
    <citation type="submission" date="2018-12" db="EMBL/GenBank/DDBJ databases">
        <authorList>
            <consortium name="Pathogen Informatics"/>
        </authorList>
    </citation>
    <scope>NUCLEOTIDE SEQUENCE [LARGE SCALE GENOMIC DNA]</scope>
    <source>
        <strain evidence="5 6">NCTC10951</strain>
    </source>
</reference>
<evidence type="ECO:0000313" key="6">
    <source>
        <dbReference type="Proteomes" id="UP000268658"/>
    </source>
</evidence>
<dbReference type="CDD" id="cd03221">
    <property type="entry name" value="ABCF_EF-3"/>
    <property type="match status" value="1"/>
</dbReference>
<evidence type="ECO:0000256" key="2">
    <source>
        <dbReference type="ARBA" id="ARBA00022741"/>
    </source>
</evidence>
<dbReference type="OrthoDB" id="5592724at2"/>
<dbReference type="SUPFAM" id="SSF52540">
    <property type="entry name" value="P-loop containing nucleoside triphosphate hydrolases"/>
    <property type="match status" value="2"/>
</dbReference>
<dbReference type="Gene3D" id="3.40.50.300">
    <property type="entry name" value="P-loop containing nucleotide triphosphate hydrolases"/>
    <property type="match status" value="3"/>
</dbReference>
<dbReference type="Proteomes" id="UP000268658">
    <property type="component" value="Chromosome"/>
</dbReference>
<dbReference type="GO" id="GO:0005524">
    <property type="term" value="F:ATP binding"/>
    <property type="evidence" value="ECO:0007669"/>
    <property type="project" value="UniProtKB-KW"/>
</dbReference>
<dbReference type="PANTHER" id="PTHR19211">
    <property type="entry name" value="ATP-BINDING TRANSPORT PROTEIN-RELATED"/>
    <property type="match status" value="1"/>
</dbReference>
<protein>
    <submittedName>
        <fullName evidence="5">Uncharacterized ABC transporter ATP-binding protein YheS</fullName>
    </submittedName>
</protein>
<proteinExistence type="predicted"/>
<gene>
    <name evidence="5" type="primary">yheS_2</name>
    <name evidence="5" type="ORF">NCTC10951_00685</name>
</gene>
<organism evidence="5 6">
    <name type="scientific">Actinomyces viscosus</name>
    <dbReference type="NCBI Taxonomy" id="1656"/>
    <lineage>
        <taxon>Bacteria</taxon>
        <taxon>Bacillati</taxon>
        <taxon>Actinomycetota</taxon>
        <taxon>Actinomycetes</taxon>
        <taxon>Actinomycetales</taxon>
        <taxon>Actinomycetaceae</taxon>
        <taxon>Actinomyces</taxon>
    </lineage>
</organism>
<sequence>MPAISFSHTSEPLLENISLTVSDGERVCVVGPNGSGKSTLLRLATGELSADRGIVTVLENCVPPVADLSESIDAYLDAACGEPLNALDRLEILNEAIAKAGPVPGSLAEEYDSLLARLETLDAWNLPTRRAEALTGLGLKRVSTDRPVSSLSPGQRGRLEIAALLLSAGQALVLDEPTNHLDADGSDYLGRMMTQWPGPVLFTSHDRAFIDTVATAIVDLDTAPWQALATVAGDGEAIGAYRCAGRYSDYLVDKANARASHRSLHQRQQAQRRSLTRHRQESETIGHRGAAPRTEVRMARKFYADRAQRVSTRRQTQDDRRLEALAETEVRRPRSYGLQLRLAAPVSPRGMAVSARAAAVPGRLAPVTVDVMAGEHLLITGANGAGKSTFLTWLATGTAPAEGSCGTLTASGSVFRVPQHLPKPGDPGIDESVWTGGVGEQGKGILHPQLWNRPISELSDGNQRRAQLALAAAAVPEVLAIDEPTNYLDLEALEMLETALKSWTGTLIVASHDRWLISHWWGRRLHLG</sequence>
<dbReference type="KEGG" id="avc:NCTC10951_00685"/>
<feature type="region of interest" description="Disordered" evidence="4">
    <location>
        <begin position="259"/>
        <end position="291"/>
    </location>
</feature>
<evidence type="ECO:0000256" key="4">
    <source>
        <dbReference type="SAM" id="MobiDB-lite"/>
    </source>
</evidence>
<dbReference type="PANTHER" id="PTHR19211:SF14">
    <property type="entry name" value="ATP-BINDING CASSETTE SUB-FAMILY F MEMBER 1"/>
    <property type="match status" value="1"/>
</dbReference>
<dbReference type="InterPro" id="IPR050611">
    <property type="entry name" value="ABCF"/>
</dbReference>
<dbReference type="RefSeq" id="WP_126413409.1">
    <property type="nucleotide sequence ID" value="NZ_JASPER010000011.1"/>
</dbReference>
<keyword evidence="3 5" id="KW-0067">ATP-binding</keyword>
<evidence type="ECO:0000256" key="3">
    <source>
        <dbReference type="ARBA" id="ARBA00022840"/>
    </source>
</evidence>
<evidence type="ECO:0000313" key="5">
    <source>
        <dbReference type="EMBL" id="VEI14809.1"/>
    </source>
</evidence>
<dbReference type="FunFam" id="3.40.50.300:FF:000011">
    <property type="entry name" value="Putative ABC transporter ATP-binding component"/>
    <property type="match status" value="1"/>
</dbReference>
<dbReference type="InterPro" id="IPR003439">
    <property type="entry name" value="ABC_transporter-like_ATP-bd"/>
</dbReference>
<dbReference type="Pfam" id="PF13304">
    <property type="entry name" value="AAA_21"/>
    <property type="match status" value="1"/>
</dbReference>
<keyword evidence="2" id="KW-0547">Nucleotide-binding</keyword>
<name>A0A3S4V171_ACTVI</name>
<dbReference type="InterPro" id="IPR003959">
    <property type="entry name" value="ATPase_AAA_core"/>
</dbReference>
<evidence type="ECO:0000256" key="1">
    <source>
        <dbReference type="ARBA" id="ARBA00022737"/>
    </source>
</evidence>
<accession>A0A3S4V171</accession>
<dbReference type="PROSITE" id="PS50893">
    <property type="entry name" value="ABC_TRANSPORTER_2"/>
    <property type="match status" value="1"/>
</dbReference>
<dbReference type="EMBL" id="LR134477">
    <property type="protein sequence ID" value="VEI14809.1"/>
    <property type="molecule type" value="Genomic_DNA"/>
</dbReference>
<dbReference type="GO" id="GO:0016887">
    <property type="term" value="F:ATP hydrolysis activity"/>
    <property type="evidence" value="ECO:0007669"/>
    <property type="project" value="InterPro"/>
</dbReference>
<dbReference type="AlphaFoldDB" id="A0A3S4V171"/>